<evidence type="ECO:0000313" key="16">
    <source>
        <dbReference type="Proteomes" id="UP001152300"/>
    </source>
</evidence>
<dbReference type="EMBL" id="JAPEIS010000011">
    <property type="protein sequence ID" value="KAJ8061625.1"/>
    <property type="molecule type" value="Genomic_DNA"/>
</dbReference>
<keyword evidence="5 14" id="KW-0812">Transmembrane</keyword>
<keyword evidence="12 14" id="KW-0472">Membrane</keyword>
<evidence type="ECO:0000256" key="7">
    <source>
        <dbReference type="ARBA" id="ARBA00022989"/>
    </source>
</evidence>
<dbReference type="PRINTS" id="PR00385">
    <property type="entry name" value="P450"/>
</dbReference>
<feature type="transmembrane region" description="Helical" evidence="14">
    <location>
        <begin position="32"/>
        <end position="52"/>
    </location>
</feature>
<keyword evidence="6 13" id="KW-0479">Metal-binding</keyword>
<comment type="similarity">
    <text evidence="3">Belongs to the cytochrome P450 family.</text>
</comment>
<gene>
    <name evidence="15" type="ORF">OCU04_009432</name>
</gene>
<dbReference type="GO" id="GO:0016020">
    <property type="term" value="C:membrane"/>
    <property type="evidence" value="ECO:0007669"/>
    <property type="project" value="UniProtKB-SubCell"/>
</dbReference>
<comment type="subcellular location">
    <subcellularLocation>
        <location evidence="2">Membrane</location>
    </subcellularLocation>
</comment>
<dbReference type="GO" id="GO:0016705">
    <property type="term" value="F:oxidoreductase activity, acting on paired donors, with incorporation or reduction of molecular oxygen"/>
    <property type="evidence" value="ECO:0007669"/>
    <property type="project" value="InterPro"/>
</dbReference>
<comment type="caution">
    <text evidence="15">The sequence shown here is derived from an EMBL/GenBank/DDBJ whole genome shotgun (WGS) entry which is preliminary data.</text>
</comment>
<evidence type="ECO:0000256" key="1">
    <source>
        <dbReference type="ARBA" id="ARBA00001971"/>
    </source>
</evidence>
<evidence type="ECO:0000256" key="9">
    <source>
        <dbReference type="ARBA" id="ARBA00023004"/>
    </source>
</evidence>
<evidence type="ECO:0000256" key="8">
    <source>
        <dbReference type="ARBA" id="ARBA00023002"/>
    </source>
</evidence>
<feature type="binding site" description="axial binding residue" evidence="13">
    <location>
        <position position="485"/>
    </location>
    <ligand>
        <name>heme</name>
        <dbReference type="ChEBI" id="CHEBI:30413"/>
    </ligand>
    <ligandPart>
        <name>Fe</name>
        <dbReference type="ChEBI" id="CHEBI:18248"/>
    </ligandPart>
</feature>
<dbReference type="Pfam" id="PF00067">
    <property type="entry name" value="p450"/>
    <property type="match status" value="1"/>
</dbReference>
<comment type="cofactor">
    <cofactor evidence="1 13">
        <name>heme</name>
        <dbReference type="ChEBI" id="CHEBI:30413"/>
    </cofactor>
</comment>
<evidence type="ECO:0000256" key="6">
    <source>
        <dbReference type="ARBA" id="ARBA00022723"/>
    </source>
</evidence>
<dbReference type="PANTHER" id="PTHR24305">
    <property type="entry name" value="CYTOCHROME P450"/>
    <property type="match status" value="1"/>
</dbReference>
<evidence type="ECO:0000256" key="5">
    <source>
        <dbReference type="ARBA" id="ARBA00022692"/>
    </source>
</evidence>
<organism evidence="15 16">
    <name type="scientific">Sclerotinia nivalis</name>
    <dbReference type="NCBI Taxonomy" id="352851"/>
    <lineage>
        <taxon>Eukaryota</taxon>
        <taxon>Fungi</taxon>
        <taxon>Dikarya</taxon>
        <taxon>Ascomycota</taxon>
        <taxon>Pezizomycotina</taxon>
        <taxon>Leotiomycetes</taxon>
        <taxon>Helotiales</taxon>
        <taxon>Sclerotiniaceae</taxon>
        <taxon>Sclerotinia</taxon>
    </lineage>
</organism>
<dbReference type="OrthoDB" id="6692864at2759"/>
<keyword evidence="11" id="KW-0503">Monooxygenase</keyword>
<keyword evidence="8" id="KW-0560">Oxidoreductase</keyword>
<dbReference type="GO" id="GO:0020037">
    <property type="term" value="F:heme binding"/>
    <property type="evidence" value="ECO:0007669"/>
    <property type="project" value="InterPro"/>
</dbReference>
<feature type="transmembrane region" description="Helical" evidence="14">
    <location>
        <begin position="64"/>
        <end position="85"/>
    </location>
</feature>
<evidence type="ECO:0000256" key="3">
    <source>
        <dbReference type="ARBA" id="ARBA00010617"/>
    </source>
</evidence>
<evidence type="ECO:0000256" key="11">
    <source>
        <dbReference type="ARBA" id="ARBA00023033"/>
    </source>
</evidence>
<reference evidence="15" key="1">
    <citation type="submission" date="2022-11" db="EMBL/GenBank/DDBJ databases">
        <title>Genome Resource of Sclerotinia nivalis Strain SnTB1, a Plant Pathogen Isolated from American Ginseng.</title>
        <authorList>
            <person name="Fan S."/>
        </authorList>
    </citation>
    <scope>NUCLEOTIDE SEQUENCE</scope>
    <source>
        <strain evidence="15">SnTB1</strain>
    </source>
</reference>
<evidence type="ECO:0000313" key="15">
    <source>
        <dbReference type="EMBL" id="KAJ8061625.1"/>
    </source>
</evidence>
<accession>A0A9X0AF56</accession>
<keyword evidence="10" id="KW-0843">Virulence</keyword>
<sequence length="548" mass="61794">MAVTMTMAETFTTMMVAIGCQALLSPIPEPSTITIISTYLSTNCILFSYLTLTKDRIFQSIIHLFSLNAIFLITAFILTAFRRLYFSPLSHIPGPTRFALTKLFIANEYRLGRTSHTIEALHREYKSDVVRIGPNEVSVVNVDAVAKVFAGKYPRGTFYEIGAINGEFNLNTTRDYGKHTPWRRIWEKAFVSSASREYNTRVEIHVDKMVQILLKADGKEVNVSKAVDNLTFDIMADLSFSKHAGLQDGTGDNSYMSYLHKYMSFAGIVGALRNLAQLLAYIPETSEIRTFREKGETMLKERQERGSTYRDIFSYLLSADSEGGEKFTQKELNSNANLIIVAGADTSSSTVTQTLRALAKEPRILSKLQSEIDEVCTTIGEGDEITIDSIQNLEYLNAVVNEGLRLYNPVPSGAHATTYPQGVEVEGIYIPGNVQVEVPHLVLMKDERYFAQSKEFIPERWTSERPELVKDRRAYIPFGYSVHSCVGKTLALQELRLVVARIVRTFDIQFGPSHDEAVFESEWKDYVAVKIGNLWLRFLPRKLDDIAT</sequence>
<dbReference type="InterPro" id="IPR050121">
    <property type="entry name" value="Cytochrome_P450_monoxygenase"/>
</dbReference>
<evidence type="ECO:0008006" key="17">
    <source>
        <dbReference type="Google" id="ProtNLM"/>
    </source>
</evidence>
<dbReference type="InterPro" id="IPR002401">
    <property type="entry name" value="Cyt_P450_E_grp-I"/>
</dbReference>
<dbReference type="InterPro" id="IPR001128">
    <property type="entry name" value="Cyt_P450"/>
</dbReference>
<evidence type="ECO:0000256" key="12">
    <source>
        <dbReference type="ARBA" id="ARBA00023136"/>
    </source>
</evidence>
<keyword evidence="16" id="KW-1185">Reference proteome</keyword>
<dbReference type="Proteomes" id="UP001152300">
    <property type="component" value="Unassembled WGS sequence"/>
</dbReference>
<dbReference type="Gene3D" id="1.10.630.10">
    <property type="entry name" value="Cytochrome P450"/>
    <property type="match status" value="1"/>
</dbReference>
<evidence type="ECO:0000256" key="13">
    <source>
        <dbReference type="PIRSR" id="PIRSR602401-1"/>
    </source>
</evidence>
<evidence type="ECO:0000256" key="10">
    <source>
        <dbReference type="ARBA" id="ARBA00023026"/>
    </source>
</evidence>
<evidence type="ECO:0000256" key="14">
    <source>
        <dbReference type="SAM" id="Phobius"/>
    </source>
</evidence>
<dbReference type="SUPFAM" id="SSF48264">
    <property type="entry name" value="Cytochrome P450"/>
    <property type="match status" value="1"/>
</dbReference>
<dbReference type="GO" id="GO:0004497">
    <property type="term" value="F:monooxygenase activity"/>
    <property type="evidence" value="ECO:0007669"/>
    <property type="project" value="UniProtKB-KW"/>
</dbReference>
<keyword evidence="9 13" id="KW-0408">Iron</keyword>
<dbReference type="GO" id="GO:0005506">
    <property type="term" value="F:iron ion binding"/>
    <property type="evidence" value="ECO:0007669"/>
    <property type="project" value="InterPro"/>
</dbReference>
<dbReference type="FunFam" id="1.10.630.10:FF:000336">
    <property type="entry name" value="Uncharacterized protein"/>
    <property type="match status" value="1"/>
</dbReference>
<keyword evidence="7 14" id="KW-1133">Transmembrane helix</keyword>
<dbReference type="PRINTS" id="PR00463">
    <property type="entry name" value="EP450I"/>
</dbReference>
<name>A0A9X0AF56_9HELO</name>
<protein>
    <recommendedName>
        <fullName evidence="17">Cytochrome P450</fullName>
    </recommendedName>
</protein>
<proteinExistence type="inferred from homology"/>
<evidence type="ECO:0000256" key="2">
    <source>
        <dbReference type="ARBA" id="ARBA00004370"/>
    </source>
</evidence>
<evidence type="ECO:0000256" key="4">
    <source>
        <dbReference type="ARBA" id="ARBA00022617"/>
    </source>
</evidence>
<keyword evidence="4 13" id="KW-0349">Heme</keyword>
<dbReference type="InterPro" id="IPR036396">
    <property type="entry name" value="Cyt_P450_sf"/>
</dbReference>
<dbReference type="AlphaFoldDB" id="A0A9X0AF56"/>
<dbReference type="PANTHER" id="PTHR24305:SF112">
    <property type="entry name" value="L-ORNITHINE-N5-MONOOXYGENASE (EUROFUNG)"/>
    <property type="match status" value="1"/>
</dbReference>